<dbReference type="InterPro" id="IPR013810">
    <property type="entry name" value="Ribosomal_uS5_N"/>
</dbReference>
<evidence type="ECO:0000256" key="4">
    <source>
        <dbReference type="ARBA" id="ARBA00035255"/>
    </source>
</evidence>
<dbReference type="AlphaFoldDB" id="A0AAW0I0K7"/>
<evidence type="ECO:0000313" key="9">
    <source>
        <dbReference type="EMBL" id="KAK7807841.1"/>
    </source>
</evidence>
<evidence type="ECO:0000256" key="6">
    <source>
        <dbReference type="PROSITE-ProRule" id="PRU00268"/>
    </source>
</evidence>
<dbReference type="EMBL" id="JBBHLL010000258">
    <property type="protein sequence ID" value="KAK7807841.1"/>
    <property type="molecule type" value="Genomic_DNA"/>
</dbReference>
<dbReference type="Pfam" id="PF03719">
    <property type="entry name" value="Ribosomal_S5_C"/>
    <property type="match status" value="1"/>
</dbReference>
<feature type="domain" description="S5 DRBM" evidence="8">
    <location>
        <begin position="1"/>
        <end position="54"/>
    </location>
</feature>
<dbReference type="GO" id="GO:0003735">
    <property type="term" value="F:structural constituent of ribosome"/>
    <property type="evidence" value="ECO:0007669"/>
    <property type="project" value="UniProtKB-UniRule"/>
</dbReference>
<dbReference type="Gene3D" id="3.30.160.20">
    <property type="match status" value="1"/>
</dbReference>
<proteinExistence type="inferred from homology"/>
<evidence type="ECO:0000256" key="7">
    <source>
        <dbReference type="RuleBase" id="RU003823"/>
    </source>
</evidence>
<reference evidence="9 10" key="1">
    <citation type="journal article" date="2023" name="bioRxiv">
        <title>Conserved and derived expression patterns and positive selection on dental genes reveal complex evolutionary context of ever-growing rodent molars.</title>
        <authorList>
            <person name="Calamari Z.T."/>
            <person name="Song A."/>
            <person name="Cohen E."/>
            <person name="Akter M."/>
            <person name="Roy R.D."/>
            <person name="Hallikas O."/>
            <person name="Christensen M.M."/>
            <person name="Li P."/>
            <person name="Marangoni P."/>
            <person name="Jernvall J."/>
            <person name="Klein O.D."/>
        </authorList>
    </citation>
    <scope>NUCLEOTIDE SEQUENCE [LARGE SCALE GENOMIC DNA]</scope>
    <source>
        <strain evidence="9">V071</strain>
    </source>
</reference>
<evidence type="ECO:0000256" key="3">
    <source>
        <dbReference type="ARBA" id="ARBA00023274"/>
    </source>
</evidence>
<evidence type="ECO:0000256" key="5">
    <source>
        <dbReference type="ARBA" id="ARBA00035407"/>
    </source>
</evidence>
<dbReference type="Proteomes" id="UP001488838">
    <property type="component" value="Unassembled WGS sequence"/>
</dbReference>
<dbReference type="GO" id="GO:0003723">
    <property type="term" value="F:RNA binding"/>
    <property type="evidence" value="ECO:0007669"/>
    <property type="project" value="InterPro"/>
</dbReference>
<keyword evidence="2 6" id="KW-0689">Ribosomal protein</keyword>
<organism evidence="9 10">
    <name type="scientific">Myodes glareolus</name>
    <name type="common">Bank vole</name>
    <name type="synonym">Clethrionomys glareolus</name>
    <dbReference type="NCBI Taxonomy" id="447135"/>
    <lineage>
        <taxon>Eukaryota</taxon>
        <taxon>Metazoa</taxon>
        <taxon>Chordata</taxon>
        <taxon>Craniata</taxon>
        <taxon>Vertebrata</taxon>
        <taxon>Euteleostomi</taxon>
        <taxon>Mammalia</taxon>
        <taxon>Eutheria</taxon>
        <taxon>Euarchontoglires</taxon>
        <taxon>Glires</taxon>
        <taxon>Rodentia</taxon>
        <taxon>Myomorpha</taxon>
        <taxon>Muroidea</taxon>
        <taxon>Cricetidae</taxon>
        <taxon>Arvicolinae</taxon>
        <taxon>Myodes</taxon>
    </lineage>
</organism>
<dbReference type="GO" id="GO:0006412">
    <property type="term" value="P:translation"/>
    <property type="evidence" value="ECO:0007669"/>
    <property type="project" value="InterPro"/>
</dbReference>
<dbReference type="PROSITE" id="PS50881">
    <property type="entry name" value="S5_DSRBD"/>
    <property type="match status" value="1"/>
</dbReference>
<keyword evidence="10" id="KW-1185">Reference proteome</keyword>
<dbReference type="GO" id="GO:0022627">
    <property type="term" value="C:cytosolic small ribosomal subunit"/>
    <property type="evidence" value="ECO:0007669"/>
    <property type="project" value="TreeGrafter"/>
</dbReference>
<sequence length="120" mass="13005">MSVQKQAGQWTRYKAFVDNGDYNGHIGLGVKCSKEVTTAIRGATISVKLSIVPGRTRLKLLLLAGIDDCYTPARGCTATLDNFAKASFDAVSKTYSYLTPKISAERLCSPSLTWNALTIL</sequence>
<dbReference type="Gene3D" id="3.30.230.10">
    <property type="match status" value="1"/>
</dbReference>
<keyword evidence="3 6" id="KW-0687">Ribonucleoprotein</keyword>
<gene>
    <name evidence="9" type="ORF">U0070_024019</name>
</gene>
<dbReference type="InterPro" id="IPR020568">
    <property type="entry name" value="Ribosomal_Su5_D2-typ_SF"/>
</dbReference>
<accession>A0AAW0I0K7</accession>
<evidence type="ECO:0000313" key="10">
    <source>
        <dbReference type="Proteomes" id="UP001488838"/>
    </source>
</evidence>
<dbReference type="InterPro" id="IPR005324">
    <property type="entry name" value="Ribosomal_uS5_C"/>
</dbReference>
<evidence type="ECO:0000256" key="2">
    <source>
        <dbReference type="ARBA" id="ARBA00022980"/>
    </source>
</evidence>
<name>A0AAW0I0K7_MYOGA</name>
<evidence type="ECO:0000256" key="1">
    <source>
        <dbReference type="ARBA" id="ARBA00008945"/>
    </source>
</evidence>
<comment type="caution">
    <text evidence="9">The sequence shown here is derived from an EMBL/GenBank/DDBJ whole genome shotgun (WGS) entry which is preliminary data.</text>
</comment>
<dbReference type="Pfam" id="PF00333">
    <property type="entry name" value="Ribosomal_S5"/>
    <property type="match status" value="1"/>
</dbReference>
<dbReference type="SUPFAM" id="SSF54211">
    <property type="entry name" value="Ribosomal protein S5 domain 2-like"/>
    <property type="match status" value="1"/>
</dbReference>
<comment type="similarity">
    <text evidence="1 7">Belongs to the universal ribosomal protein uS5 family.</text>
</comment>
<dbReference type="PANTHER" id="PTHR13718:SF4">
    <property type="entry name" value="40S RIBOSOMAL PROTEIN S2"/>
    <property type="match status" value="1"/>
</dbReference>
<protein>
    <recommendedName>
        <fullName evidence="4">Small ribosomal subunit protein uS5</fullName>
    </recommendedName>
    <alternativeName>
        <fullName evidence="5">40S ribosomal protein S2</fullName>
    </alternativeName>
</protein>
<dbReference type="InterPro" id="IPR014721">
    <property type="entry name" value="Ribsml_uS5_D2-typ_fold_subgr"/>
</dbReference>
<evidence type="ECO:0000259" key="8">
    <source>
        <dbReference type="PROSITE" id="PS50881"/>
    </source>
</evidence>
<dbReference type="SUPFAM" id="SSF54768">
    <property type="entry name" value="dsRNA-binding domain-like"/>
    <property type="match status" value="1"/>
</dbReference>
<dbReference type="PANTHER" id="PTHR13718">
    <property type="entry name" value="RIBOSOMAL S SUBUNIT"/>
    <property type="match status" value="1"/>
</dbReference>
<dbReference type="InterPro" id="IPR000851">
    <property type="entry name" value="Ribosomal_uS5"/>
</dbReference>